<dbReference type="Proteomes" id="UP000008461">
    <property type="component" value="Plasmid pHALHY02"/>
</dbReference>
<keyword evidence="2" id="KW-1185">Reference proteome</keyword>
<dbReference type="RefSeq" id="WP_013769075.1">
    <property type="nucleotide sequence ID" value="NC_015512.1"/>
</dbReference>
<dbReference type="EMBL" id="CP002693">
    <property type="protein sequence ID" value="AEE54559.1"/>
    <property type="molecule type" value="Genomic_DNA"/>
</dbReference>
<protein>
    <submittedName>
        <fullName evidence="1">Uncharacterized protein</fullName>
    </submittedName>
</protein>
<dbReference type="AlphaFoldDB" id="F4L851"/>
<geneLocation type="plasmid" evidence="1 2">
    <name>pHALHY02</name>
</geneLocation>
<evidence type="ECO:0000313" key="1">
    <source>
        <dbReference type="EMBL" id="AEE54559.1"/>
    </source>
</evidence>
<sequence>MSTKPTLLPPQTGFLLVEIVYGLVSRDCRGMGICKLRPVSPTLALSSTSPCGSSIAWAGMGKQGSFELLVLRNTVSEEQWERRFTGGRFVMEEAFGLPEELLGQSREIQAGSYPVEVKENYLRILF</sequence>
<reference key="2">
    <citation type="submission" date="2011-04" db="EMBL/GenBank/DDBJ databases">
        <title>Complete sequence of plasmid 2 of Haliscomenobacter hydrossis DSM 1100.</title>
        <authorList>
            <consortium name="US DOE Joint Genome Institute (JGI-PGF)"/>
            <person name="Lucas S."/>
            <person name="Han J."/>
            <person name="Lapidus A."/>
            <person name="Bruce D."/>
            <person name="Goodwin L."/>
            <person name="Pitluck S."/>
            <person name="Peters L."/>
            <person name="Kyrpides N."/>
            <person name="Mavromatis K."/>
            <person name="Ivanova N."/>
            <person name="Ovchinnikova G."/>
            <person name="Pagani I."/>
            <person name="Daligault H."/>
            <person name="Detter J.C."/>
            <person name="Han C."/>
            <person name="Land M."/>
            <person name="Hauser L."/>
            <person name="Markowitz V."/>
            <person name="Cheng J.-F."/>
            <person name="Hugenholtz P."/>
            <person name="Woyke T."/>
            <person name="Wu D."/>
            <person name="Verbarg S."/>
            <person name="Frueling A."/>
            <person name="Brambilla E."/>
            <person name="Klenk H.-P."/>
            <person name="Eisen J.A."/>
        </authorList>
    </citation>
    <scope>NUCLEOTIDE SEQUENCE</scope>
    <source>
        <strain>DSM 1100</strain>
    </source>
</reference>
<gene>
    <name evidence="1" type="ordered locus">Halhy_6745</name>
</gene>
<dbReference type="KEGG" id="hhy:Halhy_6745"/>
<reference evidence="1 2" key="1">
    <citation type="journal article" date="2011" name="Stand. Genomic Sci.">
        <title>Complete genome sequence of Haliscomenobacter hydrossis type strain (O).</title>
        <authorList>
            <consortium name="US DOE Joint Genome Institute (JGI-PGF)"/>
            <person name="Daligault H."/>
            <person name="Lapidus A."/>
            <person name="Zeytun A."/>
            <person name="Nolan M."/>
            <person name="Lucas S."/>
            <person name="Del Rio T.G."/>
            <person name="Tice H."/>
            <person name="Cheng J.F."/>
            <person name="Tapia R."/>
            <person name="Han C."/>
            <person name="Goodwin L."/>
            <person name="Pitluck S."/>
            <person name="Liolios K."/>
            <person name="Pagani I."/>
            <person name="Ivanova N."/>
            <person name="Huntemann M."/>
            <person name="Mavromatis K."/>
            <person name="Mikhailova N."/>
            <person name="Pati A."/>
            <person name="Chen A."/>
            <person name="Palaniappan K."/>
            <person name="Land M."/>
            <person name="Hauser L."/>
            <person name="Brambilla E.M."/>
            <person name="Rohde M."/>
            <person name="Verbarg S."/>
            <person name="Goker M."/>
            <person name="Bristow J."/>
            <person name="Eisen J.A."/>
            <person name="Markowitz V."/>
            <person name="Hugenholtz P."/>
            <person name="Kyrpides N.C."/>
            <person name="Klenk H.P."/>
            <person name="Woyke T."/>
        </authorList>
    </citation>
    <scope>NUCLEOTIDE SEQUENCE [LARGE SCALE GENOMIC DNA]</scope>
    <source>
        <strain evidence="2">ATCC 27775 / DSM 1100 / LMG 10767 / O</strain>
        <plasmid evidence="2">Plasmid pHALHY02</plasmid>
    </source>
</reference>
<dbReference type="HOGENOM" id="CLU_1978426_0_0_10"/>
<accession>F4L851</accession>
<name>F4L851_HALH1</name>
<keyword evidence="1" id="KW-0614">Plasmid</keyword>
<proteinExistence type="predicted"/>
<evidence type="ECO:0000313" key="2">
    <source>
        <dbReference type="Proteomes" id="UP000008461"/>
    </source>
</evidence>
<dbReference type="OrthoDB" id="950863at68336"/>
<organism evidence="1 2">
    <name type="scientific">Haliscomenobacter hydrossis (strain ATCC 27775 / DSM 1100 / LMG 10767 / O)</name>
    <dbReference type="NCBI Taxonomy" id="760192"/>
    <lineage>
        <taxon>Bacteria</taxon>
        <taxon>Pseudomonadati</taxon>
        <taxon>Bacteroidota</taxon>
        <taxon>Saprospiria</taxon>
        <taxon>Saprospirales</taxon>
        <taxon>Haliscomenobacteraceae</taxon>
        <taxon>Haliscomenobacter</taxon>
    </lineage>
</organism>